<feature type="region of interest" description="Disordered" evidence="8">
    <location>
        <begin position="32"/>
        <end position="57"/>
    </location>
</feature>
<comment type="similarity">
    <text evidence="7">Belongs to the ABC transporter superfamily. Spermidine/putrescine importer (TC 3.A.1.11.1) family.</text>
</comment>
<evidence type="ECO:0000313" key="11">
    <source>
        <dbReference type="Proteomes" id="UP000252008"/>
    </source>
</evidence>
<evidence type="ECO:0000256" key="4">
    <source>
        <dbReference type="ARBA" id="ARBA00022840"/>
    </source>
</evidence>
<dbReference type="AlphaFoldDB" id="A0A375YLL0"/>
<evidence type="ECO:0000256" key="8">
    <source>
        <dbReference type="SAM" id="MobiDB-lite"/>
    </source>
</evidence>
<dbReference type="InterPro" id="IPR050093">
    <property type="entry name" value="ABC_SmlMolc_Importer"/>
</dbReference>
<dbReference type="InterPro" id="IPR003593">
    <property type="entry name" value="AAA+_ATPase"/>
</dbReference>
<accession>A0A375YLL0</accession>
<dbReference type="InterPro" id="IPR013611">
    <property type="entry name" value="Transp-assoc_OB_typ2"/>
</dbReference>
<dbReference type="EMBL" id="UEGS01000001">
    <property type="protein sequence ID" value="SRX82016.1"/>
    <property type="molecule type" value="Genomic_DNA"/>
</dbReference>
<dbReference type="Gene3D" id="3.40.50.300">
    <property type="entry name" value="P-loop containing nucleotide triphosphate hydrolases"/>
    <property type="match status" value="1"/>
</dbReference>
<feature type="domain" description="ABC transporter" evidence="9">
    <location>
        <begin position="65"/>
        <end position="295"/>
    </location>
</feature>
<dbReference type="InterPro" id="IPR017879">
    <property type="entry name" value="PotA_ATP-bd"/>
</dbReference>
<evidence type="ECO:0000256" key="7">
    <source>
        <dbReference type="RuleBase" id="RU364083"/>
    </source>
</evidence>
<evidence type="ECO:0000313" key="10">
    <source>
        <dbReference type="EMBL" id="SRX82016.1"/>
    </source>
</evidence>
<evidence type="ECO:0000259" key="9">
    <source>
        <dbReference type="PROSITE" id="PS50893"/>
    </source>
</evidence>
<proteinExistence type="inferred from homology"/>
<keyword evidence="1 7" id="KW-0813">Transport</keyword>
<dbReference type="InterPro" id="IPR005893">
    <property type="entry name" value="PotA-like"/>
</dbReference>
<evidence type="ECO:0000256" key="2">
    <source>
        <dbReference type="ARBA" id="ARBA00022475"/>
    </source>
</evidence>
<dbReference type="InterPro" id="IPR027417">
    <property type="entry name" value="P-loop_NTPase"/>
</dbReference>
<dbReference type="InterPro" id="IPR003439">
    <property type="entry name" value="ABC_transporter-like_ATP-bd"/>
</dbReference>
<dbReference type="EC" id="7.6.2.11" evidence="7"/>
<evidence type="ECO:0000256" key="5">
    <source>
        <dbReference type="ARBA" id="ARBA00022967"/>
    </source>
</evidence>
<keyword evidence="2 7" id="KW-1003">Cell membrane</keyword>
<keyword evidence="6 7" id="KW-0472">Membrane</keyword>
<dbReference type="SUPFAM" id="SSF52540">
    <property type="entry name" value="P-loop containing nucleoside triphosphate hydrolases"/>
    <property type="match status" value="1"/>
</dbReference>
<dbReference type="InterPro" id="IPR008995">
    <property type="entry name" value="Mo/tungstate-bd_C_term_dom"/>
</dbReference>
<evidence type="ECO:0000256" key="1">
    <source>
        <dbReference type="ARBA" id="ARBA00022448"/>
    </source>
</evidence>
<keyword evidence="3 7" id="KW-0547">Nucleotide-binding</keyword>
<dbReference type="GO" id="GO:0043190">
    <property type="term" value="C:ATP-binding cassette (ABC) transporter complex"/>
    <property type="evidence" value="ECO:0007669"/>
    <property type="project" value="InterPro"/>
</dbReference>
<dbReference type="SMART" id="SM00382">
    <property type="entry name" value="AAA"/>
    <property type="match status" value="1"/>
</dbReference>
<keyword evidence="11" id="KW-1185">Reference proteome</keyword>
<comment type="catalytic activity">
    <reaction evidence="7">
        <text>ATP + H2O + polyamine-[polyamine-binding protein]Side 1 = ADP + phosphate + polyamineSide 2 + [polyamine-binding protein]Side 1.</text>
        <dbReference type="EC" id="7.6.2.11"/>
    </reaction>
</comment>
<dbReference type="PANTHER" id="PTHR42781:SF4">
    <property type="entry name" value="SPERMIDINE_PUTRESCINE IMPORT ATP-BINDING PROTEIN POTA"/>
    <property type="match status" value="1"/>
</dbReference>
<keyword evidence="5 7" id="KW-1278">Translocase</keyword>
<dbReference type="PROSITE" id="PS50893">
    <property type="entry name" value="ABC_TRANSPORTER_2"/>
    <property type="match status" value="1"/>
</dbReference>
<dbReference type="NCBIfam" id="TIGR01187">
    <property type="entry name" value="potA"/>
    <property type="match status" value="1"/>
</dbReference>
<comment type="subunit">
    <text evidence="7">The complex is composed of two ATP-binding proteins (PotA), two transmembrane proteins (PotB and PotC) and a solute-binding protein (PotD).</text>
</comment>
<gene>
    <name evidence="7" type="primary">potA</name>
    <name evidence="10" type="ORF">MPP7335_03773</name>
</gene>
<dbReference type="SUPFAM" id="SSF50331">
    <property type="entry name" value="MOP-like"/>
    <property type="match status" value="1"/>
</dbReference>
<evidence type="ECO:0000256" key="3">
    <source>
        <dbReference type="ARBA" id="ARBA00022741"/>
    </source>
</evidence>
<dbReference type="PANTHER" id="PTHR42781">
    <property type="entry name" value="SPERMIDINE/PUTRESCINE IMPORT ATP-BINDING PROTEIN POTA"/>
    <property type="match status" value="1"/>
</dbReference>
<dbReference type="InterPro" id="IPR017871">
    <property type="entry name" value="ABC_transporter-like_CS"/>
</dbReference>
<dbReference type="GO" id="GO:0005524">
    <property type="term" value="F:ATP binding"/>
    <property type="evidence" value="ECO:0007669"/>
    <property type="project" value="UniProtKB-KW"/>
</dbReference>
<organism evidence="10 11">
    <name type="scientific">Mycolicibacterium parafortuitum</name>
    <name type="common">Mycobacterium parafortuitum</name>
    <dbReference type="NCBI Taxonomy" id="39692"/>
    <lineage>
        <taxon>Bacteria</taxon>
        <taxon>Bacillati</taxon>
        <taxon>Actinomycetota</taxon>
        <taxon>Actinomycetes</taxon>
        <taxon>Mycobacteriales</taxon>
        <taxon>Mycobacteriaceae</taxon>
        <taxon>Mycolicibacterium</taxon>
    </lineage>
</organism>
<sequence>MPDGGIHCLNVNSLRNHLRTPVRSAIVLPTAGGSTEEDGHLTRSHTATSQGIGHDVGRAKGGPVIEIDHVTKRFGDYVAVADADFSIASGEFFSMLGPSGCGKTTTLRMIAGFETPTEGAIRLEGADVSKTPPNKRNVNTVFQHYALFPHMTVWDNVAYGPRSKKLGKGEIRKRVDELLDIVRLSDFAERRPAQLSGGQQQRVALARALVNYPSALLLDEPLGALDLKLRHVMQFELKRIQREIGITFIYVTHDQEEALTMSDRIAVMNAGNVEQIGTPTEIYDRPSTVFVASFIGQANLWSGRQTGRANRDFVEIDVLGSTLKARPGETAIEPGGQATLMVRPERVRVTMDAPTGDVAGVRAKVSDLTFQGPVVRLSLVAPDESTVIAHVGPEQNLPLLRPGDEVYVSWTPDASLVLPGADIPTTEDLEEMLDDS</sequence>
<dbReference type="Gene3D" id="2.40.50.100">
    <property type="match status" value="1"/>
</dbReference>
<dbReference type="GO" id="GO:0015594">
    <property type="term" value="F:ABC-type putrescine transporter activity"/>
    <property type="evidence" value="ECO:0007669"/>
    <property type="project" value="InterPro"/>
</dbReference>
<dbReference type="STRING" id="39692.BST38_10500"/>
<name>A0A375YLL0_MYCPF</name>
<dbReference type="GO" id="GO:0016887">
    <property type="term" value="F:ATP hydrolysis activity"/>
    <property type="evidence" value="ECO:0007669"/>
    <property type="project" value="InterPro"/>
</dbReference>
<dbReference type="FunFam" id="3.40.50.300:FF:000133">
    <property type="entry name" value="Spermidine/putrescine import ATP-binding protein PotA"/>
    <property type="match status" value="1"/>
</dbReference>
<dbReference type="Proteomes" id="UP000252008">
    <property type="component" value="Unassembled WGS sequence"/>
</dbReference>
<dbReference type="CDD" id="cd03300">
    <property type="entry name" value="ABC_PotA_N"/>
    <property type="match status" value="1"/>
</dbReference>
<dbReference type="PROSITE" id="PS00211">
    <property type="entry name" value="ABC_TRANSPORTER_1"/>
    <property type="match status" value="1"/>
</dbReference>
<comment type="function">
    <text evidence="7">Part of the ABC transporter complex PotABCD involved in spermidine/putrescine import. Responsible for energy coupling to the transport system.</text>
</comment>
<protein>
    <recommendedName>
        <fullName evidence="7">Spermidine/putrescine import ATP-binding protein PotA</fullName>
        <ecNumber evidence="7">7.6.2.11</ecNumber>
    </recommendedName>
</protein>
<evidence type="ECO:0000256" key="6">
    <source>
        <dbReference type="ARBA" id="ARBA00023136"/>
    </source>
</evidence>
<reference evidence="10 11" key="1">
    <citation type="submission" date="2018-05" db="EMBL/GenBank/DDBJ databases">
        <authorList>
            <consortium name="IHU Genomes"/>
        </authorList>
    </citation>
    <scope>NUCLEOTIDE SEQUENCE [LARGE SCALE GENOMIC DNA]</scope>
    <source>
        <strain evidence="10 11">P7335</strain>
    </source>
</reference>
<keyword evidence="4 7" id="KW-0067">ATP-binding</keyword>
<dbReference type="Pfam" id="PF00005">
    <property type="entry name" value="ABC_tran"/>
    <property type="match status" value="1"/>
</dbReference>
<dbReference type="Pfam" id="PF08402">
    <property type="entry name" value="TOBE_2"/>
    <property type="match status" value="1"/>
</dbReference>